<dbReference type="Proteomes" id="UP001156856">
    <property type="component" value="Unassembled WGS sequence"/>
</dbReference>
<reference evidence="5" key="2">
    <citation type="journal article" date="2019" name="Int. J. Syst. Evol. Microbiol.">
        <title>The Global Catalogue of Microorganisms (GCM) 10K type strain sequencing project: providing services to taxonomists for standard genome sequencing and annotation.</title>
        <authorList>
            <consortium name="The Broad Institute Genomics Platform"/>
            <consortium name="The Broad Institute Genome Sequencing Center for Infectious Disease"/>
            <person name="Wu L."/>
            <person name="Ma J."/>
        </authorList>
    </citation>
    <scope>NUCLEOTIDE SEQUENCE [LARGE SCALE GENOMIC DNA]</scope>
    <source>
        <strain evidence="5">NBRC 107715</strain>
    </source>
</reference>
<protein>
    <submittedName>
        <fullName evidence="2">Membrane protein</fullName>
    </submittedName>
</protein>
<feature type="transmembrane region" description="Helical" evidence="1">
    <location>
        <begin position="204"/>
        <end position="224"/>
    </location>
</feature>
<gene>
    <name evidence="3" type="ORF">GCM10007888_56350</name>
    <name evidence="2" type="ORF">MOX02_46140</name>
</gene>
<organism evidence="2 4">
    <name type="scientific">Methylobacterium oxalidis</name>
    <dbReference type="NCBI Taxonomy" id="944322"/>
    <lineage>
        <taxon>Bacteria</taxon>
        <taxon>Pseudomonadati</taxon>
        <taxon>Pseudomonadota</taxon>
        <taxon>Alphaproteobacteria</taxon>
        <taxon>Hyphomicrobiales</taxon>
        <taxon>Methylobacteriaceae</taxon>
        <taxon>Methylobacterium</taxon>
    </lineage>
</organism>
<reference evidence="2 4" key="3">
    <citation type="submission" date="2019-07" db="EMBL/GenBank/DDBJ databases">
        <title>Whole genome shotgun sequence of Methylobacterium oxalidis NBRC 107715.</title>
        <authorList>
            <person name="Hosoyama A."/>
            <person name="Uohara A."/>
            <person name="Ohji S."/>
            <person name="Ichikawa N."/>
        </authorList>
    </citation>
    <scope>NUCLEOTIDE SEQUENCE [LARGE SCALE GENOMIC DNA]</scope>
    <source>
        <strain evidence="2 4">NBRC 107715</strain>
    </source>
</reference>
<proteinExistence type="predicted"/>
<dbReference type="InterPro" id="IPR032307">
    <property type="entry name" value="PepSY_TM-like_2"/>
</dbReference>
<dbReference type="EMBL" id="BSPK01000111">
    <property type="protein sequence ID" value="GLS67252.1"/>
    <property type="molecule type" value="Genomic_DNA"/>
</dbReference>
<keyword evidence="5" id="KW-1185">Reference proteome</keyword>
<evidence type="ECO:0000313" key="2">
    <source>
        <dbReference type="EMBL" id="GEP06576.1"/>
    </source>
</evidence>
<evidence type="ECO:0000256" key="1">
    <source>
        <dbReference type="SAM" id="Phobius"/>
    </source>
</evidence>
<feature type="transmembrane region" description="Helical" evidence="1">
    <location>
        <begin position="36"/>
        <end position="59"/>
    </location>
</feature>
<accession>A0A512J9F2</accession>
<comment type="caution">
    <text evidence="2">The sequence shown here is derived from an EMBL/GenBank/DDBJ whole genome shotgun (WGS) entry which is preliminary data.</text>
</comment>
<dbReference type="PANTHER" id="PTHR40115">
    <property type="entry name" value="INNER MEMBRANE PROTEIN WITH PEPSY TM HELIX"/>
    <property type="match status" value="1"/>
</dbReference>
<feature type="transmembrane region" description="Helical" evidence="1">
    <location>
        <begin position="175"/>
        <end position="198"/>
    </location>
</feature>
<dbReference type="Pfam" id="PF16357">
    <property type="entry name" value="PepSY_TM_like_2"/>
    <property type="match status" value="1"/>
</dbReference>
<dbReference type="AlphaFoldDB" id="A0A512J9F2"/>
<keyword evidence="1" id="KW-0812">Transmembrane</keyword>
<sequence>MRSAILARKIDEEAAPEEARRRARGRRAFWLKQLYAWHWVSSALCLVGMLLFTVTGFTLNHAGRFEARAAVESREASLPQDLREALAALPASGRAALPEPVAGWLKARLGVPVPVREAELSRSEILLSLPRPGGDAFVSIGRGDGAILYERTDRGWVSYLNDLHKGRNAGAAWGLFIDLFAGACLVFCLTGLILLQFHAGRRPATWPVVGLGLALPLGLALLFVHA</sequence>
<reference evidence="3" key="4">
    <citation type="submission" date="2023-01" db="EMBL/GenBank/DDBJ databases">
        <title>Draft genome sequence of Methylobacterium oxalidis strain NBRC 107715.</title>
        <authorList>
            <person name="Sun Q."/>
            <person name="Mori K."/>
        </authorList>
    </citation>
    <scope>NUCLEOTIDE SEQUENCE</scope>
    <source>
        <strain evidence="3">NBRC 107715</strain>
    </source>
</reference>
<keyword evidence="1" id="KW-0472">Membrane</keyword>
<evidence type="ECO:0000313" key="5">
    <source>
        <dbReference type="Proteomes" id="UP001156856"/>
    </source>
</evidence>
<evidence type="ECO:0000313" key="3">
    <source>
        <dbReference type="EMBL" id="GLS67252.1"/>
    </source>
</evidence>
<keyword evidence="1" id="KW-1133">Transmembrane helix</keyword>
<dbReference type="EMBL" id="BJZU01000106">
    <property type="protein sequence ID" value="GEP06576.1"/>
    <property type="molecule type" value="Genomic_DNA"/>
</dbReference>
<dbReference type="Proteomes" id="UP000321960">
    <property type="component" value="Unassembled WGS sequence"/>
</dbReference>
<dbReference type="PANTHER" id="PTHR40115:SF1">
    <property type="entry name" value="INNER MEMBRANE PROTEIN WITH PEPSY TM HELIX"/>
    <property type="match status" value="1"/>
</dbReference>
<dbReference type="RefSeq" id="WP_238178687.1">
    <property type="nucleotide sequence ID" value="NZ_BJZU01000106.1"/>
</dbReference>
<evidence type="ECO:0000313" key="4">
    <source>
        <dbReference type="Proteomes" id="UP000321960"/>
    </source>
</evidence>
<reference evidence="3" key="1">
    <citation type="journal article" date="2014" name="Int. J. Syst. Evol. Microbiol.">
        <title>Complete genome of a new Firmicutes species belonging to the dominant human colonic microbiota ('Ruminococcus bicirculans') reveals two chromosomes and a selective capacity to utilize plant glucans.</title>
        <authorList>
            <consortium name="NISC Comparative Sequencing Program"/>
            <person name="Wegmann U."/>
            <person name="Louis P."/>
            <person name="Goesmann A."/>
            <person name="Henrissat B."/>
            <person name="Duncan S.H."/>
            <person name="Flint H.J."/>
        </authorList>
    </citation>
    <scope>NUCLEOTIDE SEQUENCE</scope>
    <source>
        <strain evidence="3">NBRC 107715</strain>
    </source>
</reference>
<name>A0A512J9F2_9HYPH</name>